<evidence type="ECO:0000256" key="1">
    <source>
        <dbReference type="SAM" id="Phobius"/>
    </source>
</evidence>
<evidence type="ECO:0000313" key="3">
    <source>
        <dbReference type="Proteomes" id="UP000294847"/>
    </source>
</evidence>
<gene>
    <name evidence="2" type="ORF">PoMZ_06120</name>
</gene>
<name>A0A4P7NQE8_PYROR</name>
<keyword evidence="1" id="KW-0812">Transmembrane</keyword>
<keyword evidence="1" id="KW-1133">Transmembrane helix</keyword>
<dbReference type="AlphaFoldDB" id="A0A4P7NQE8"/>
<proteinExistence type="predicted"/>
<evidence type="ECO:0000313" key="2">
    <source>
        <dbReference type="EMBL" id="QBZ64422.1"/>
    </source>
</evidence>
<feature type="transmembrane region" description="Helical" evidence="1">
    <location>
        <begin position="63"/>
        <end position="85"/>
    </location>
</feature>
<protein>
    <submittedName>
        <fullName evidence="2">Uncharacterized protein</fullName>
    </submittedName>
</protein>
<reference evidence="2 3" key="1">
    <citation type="journal article" date="2019" name="Mol. Biol. Evol.">
        <title>Blast fungal genomes show frequent chromosomal changes, gene gains and losses, and effector gene turnover.</title>
        <authorList>
            <person name="Gomez Luciano L.B."/>
            <person name="Jason Tsai I."/>
            <person name="Chuma I."/>
            <person name="Tosa Y."/>
            <person name="Chen Y.H."/>
            <person name="Li J.Y."/>
            <person name="Li M.Y."/>
            <person name="Jade Lu M.Y."/>
            <person name="Nakayashiki H."/>
            <person name="Li W.H."/>
        </authorList>
    </citation>
    <scope>NUCLEOTIDE SEQUENCE [LARGE SCALE GENOMIC DNA]</scope>
    <source>
        <strain evidence="2">MZ5-1-6</strain>
    </source>
</reference>
<sequence length="201" mass="23761">MRVFRNKKRRTATILHDFYIEKIGMRFRFAENKGYPTTPFPEKFIPKFKGEAFPKKIKLYQEIIGLIFYTVIIFRPDVAHAIFLFCRFLTNPNPFHRRLAKRVLQYSYGTRFLGIKHGVIQTIPHLIMANNASFGNNPKIKKSFKGYEYAQESFTIIYLEFEFMPANGFTKPLSLNKFEHFRAFLNLYDAQHEVQGGLQTR</sequence>
<accession>A0A4P7NQE8</accession>
<dbReference type="EMBL" id="CP034209">
    <property type="protein sequence ID" value="QBZ64422.1"/>
    <property type="molecule type" value="Genomic_DNA"/>
</dbReference>
<organism evidence="2 3">
    <name type="scientific">Pyricularia oryzae</name>
    <name type="common">Rice blast fungus</name>
    <name type="synonym">Magnaporthe oryzae</name>
    <dbReference type="NCBI Taxonomy" id="318829"/>
    <lineage>
        <taxon>Eukaryota</taxon>
        <taxon>Fungi</taxon>
        <taxon>Dikarya</taxon>
        <taxon>Ascomycota</taxon>
        <taxon>Pezizomycotina</taxon>
        <taxon>Sordariomycetes</taxon>
        <taxon>Sordariomycetidae</taxon>
        <taxon>Magnaporthales</taxon>
        <taxon>Pyriculariaceae</taxon>
        <taxon>Pyricularia</taxon>
    </lineage>
</organism>
<dbReference type="Proteomes" id="UP000294847">
    <property type="component" value="Chromosome 6"/>
</dbReference>
<keyword evidence="1" id="KW-0472">Membrane</keyword>